<keyword evidence="10 14" id="KW-0460">Magnesium</keyword>
<dbReference type="GO" id="GO:0004156">
    <property type="term" value="F:dihydropteroate synthase activity"/>
    <property type="evidence" value="ECO:0007669"/>
    <property type="project" value="UniProtKB-EC"/>
</dbReference>
<evidence type="ECO:0000313" key="16">
    <source>
        <dbReference type="EMBL" id="EKE79316.1"/>
    </source>
</evidence>
<dbReference type="InterPro" id="IPR011005">
    <property type="entry name" value="Dihydropteroate_synth-like_sf"/>
</dbReference>
<dbReference type="UniPathway" id="UPA00077">
    <property type="reaction ID" value="UER00156"/>
</dbReference>
<dbReference type="PATRIC" id="fig|740709.3.peg.2634"/>
<dbReference type="Proteomes" id="UP000014115">
    <property type="component" value="Unassembled WGS sequence"/>
</dbReference>
<feature type="domain" description="Pterin-binding" evidence="15">
    <location>
        <begin position="8"/>
        <end position="260"/>
    </location>
</feature>
<dbReference type="GO" id="GO:0005829">
    <property type="term" value="C:cytosol"/>
    <property type="evidence" value="ECO:0007669"/>
    <property type="project" value="TreeGrafter"/>
</dbReference>
<dbReference type="InterPro" id="IPR000489">
    <property type="entry name" value="Pterin-binding_dom"/>
</dbReference>
<evidence type="ECO:0000256" key="10">
    <source>
        <dbReference type="ARBA" id="ARBA00022842"/>
    </source>
</evidence>
<dbReference type="GO" id="GO:0046654">
    <property type="term" value="P:tetrahydrofolate biosynthetic process"/>
    <property type="evidence" value="ECO:0007669"/>
    <property type="project" value="UniProtKB-UniPathway"/>
</dbReference>
<dbReference type="Pfam" id="PF00809">
    <property type="entry name" value="Pterin_bind"/>
    <property type="match status" value="1"/>
</dbReference>
<organism evidence="16 17">
    <name type="scientific">Idiomarina xiamenensis 10-D-4</name>
    <dbReference type="NCBI Taxonomy" id="740709"/>
    <lineage>
        <taxon>Bacteria</taxon>
        <taxon>Pseudomonadati</taxon>
        <taxon>Pseudomonadota</taxon>
        <taxon>Gammaproteobacteria</taxon>
        <taxon>Alteromonadales</taxon>
        <taxon>Idiomarinaceae</taxon>
        <taxon>Idiomarina</taxon>
    </lineage>
</organism>
<dbReference type="GO" id="GO:0046872">
    <property type="term" value="F:metal ion binding"/>
    <property type="evidence" value="ECO:0007669"/>
    <property type="project" value="UniProtKB-KW"/>
</dbReference>
<dbReference type="PROSITE" id="PS50972">
    <property type="entry name" value="PTERIN_BINDING"/>
    <property type="match status" value="1"/>
</dbReference>
<keyword evidence="9 14" id="KW-0479">Metal-binding</keyword>
<dbReference type="GO" id="GO:0046656">
    <property type="term" value="P:folic acid biosynthetic process"/>
    <property type="evidence" value="ECO:0007669"/>
    <property type="project" value="UniProtKB-KW"/>
</dbReference>
<comment type="cofactor">
    <cofactor evidence="2 14">
        <name>Mg(2+)</name>
        <dbReference type="ChEBI" id="CHEBI:18420"/>
    </cofactor>
</comment>
<dbReference type="AlphaFoldDB" id="K2J876"/>
<dbReference type="PROSITE" id="PS00792">
    <property type="entry name" value="DHPS_1"/>
    <property type="match status" value="1"/>
</dbReference>
<protein>
    <recommendedName>
        <fullName evidence="7 14">Dihydropteroate synthase</fullName>
        <shortName evidence="14">DHPS</shortName>
        <ecNumber evidence="6 14">2.5.1.15</ecNumber>
    </recommendedName>
    <alternativeName>
        <fullName evidence="12 14">Dihydropteroate pyrophosphorylase</fullName>
    </alternativeName>
</protein>
<dbReference type="OrthoDB" id="9811744at2"/>
<dbReference type="PANTHER" id="PTHR20941:SF1">
    <property type="entry name" value="FOLIC ACID SYNTHESIS PROTEIN FOL1"/>
    <property type="match status" value="1"/>
</dbReference>
<comment type="function">
    <text evidence="13 14">Catalyzes the condensation of para-aminobenzoate (pABA) with 6-hydroxymethyl-7,8-dihydropterin diphosphate (DHPt-PP) to form 7,8-dihydropteroate (H2Pte), the immediate precursor of folate derivatives.</text>
</comment>
<keyword evidence="17" id="KW-1185">Reference proteome</keyword>
<comment type="caution">
    <text evidence="16">The sequence shown here is derived from an EMBL/GenBank/DDBJ whole genome shotgun (WGS) entry which is preliminary data.</text>
</comment>
<keyword evidence="8 14" id="KW-0808">Transferase</keyword>
<keyword evidence="11 14" id="KW-0289">Folate biosynthesis</keyword>
<gene>
    <name evidence="16" type="ORF">A10D4_13086</name>
</gene>
<evidence type="ECO:0000256" key="11">
    <source>
        <dbReference type="ARBA" id="ARBA00022909"/>
    </source>
</evidence>
<dbReference type="CDD" id="cd00739">
    <property type="entry name" value="DHPS"/>
    <property type="match status" value="1"/>
</dbReference>
<dbReference type="EC" id="2.5.1.15" evidence="6 14"/>
<evidence type="ECO:0000256" key="1">
    <source>
        <dbReference type="ARBA" id="ARBA00000012"/>
    </source>
</evidence>
<comment type="subunit">
    <text evidence="5">Homodimer.</text>
</comment>
<evidence type="ECO:0000256" key="8">
    <source>
        <dbReference type="ARBA" id="ARBA00022679"/>
    </source>
</evidence>
<evidence type="ECO:0000256" key="7">
    <source>
        <dbReference type="ARBA" id="ARBA00016919"/>
    </source>
</evidence>
<evidence type="ECO:0000256" key="4">
    <source>
        <dbReference type="ARBA" id="ARBA00009503"/>
    </source>
</evidence>
<proteinExistence type="inferred from homology"/>
<evidence type="ECO:0000256" key="12">
    <source>
        <dbReference type="ARBA" id="ARBA00030193"/>
    </source>
</evidence>
<evidence type="ECO:0000256" key="9">
    <source>
        <dbReference type="ARBA" id="ARBA00022723"/>
    </source>
</evidence>
<evidence type="ECO:0000256" key="5">
    <source>
        <dbReference type="ARBA" id="ARBA00011738"/>
    </source>
</evidence>
<dbReference type="FunFam" id="3.20.20.20:FF:000004">
    <property type="entry name" value="Dihydropteroate synthase"/>
    <property type="match status" value="1"/>
</dbReference>
<comment type="similarity">
    <text evidence="4 14">Belongs to the DHPS family.</text>
</comment>
<evidence type="ECO:0000256" key="13">
    <source>
        <dbReference type="ARBA" id="ARBA00053449"/>
    </source>
</evidence>
<comment type="catalytic activity">
    <reaction evidence="1">
        <text>(7,8-dihydropterin-6-yl)methyl diphosphate + 4-aminobenzoate = 7,8-dihydropteroate + diphosphate</text>
        <dbReference type="Rhea" id="RHEA:19949"/>
        <dbReference type="ChEBI" id="CHEBI:17836"/>
        <dbReference type="ChEBI" id="CHEBI:17839"/>
        <dbReference type="ChEBI" id="CHEBI:33019"/>
        <dbReference type="ChEBI" id="CHEBI:72950"/>
        <dbReference type="EC" id="2.5.1.15"/>
    </reaction>
</comment>
<evidence type="ECO:0000256" key="3">
    <source>
        <dbReference type="ARBA" id="ARBA00004763"/>
    </source>
</evidence>
<dbReference type="InterPro" id="IPR045031">
    <property type="entry name" value="DHP_synth-like"/>
</dbReference>
<dbReference type="Gene3D" id="3.20.20.20">
    <property type="entry name" value="Dihydropteroate synthase-like"/>
    <property type="match status" value="1"/>
</dbReference>
<dbReference type="PANTHER" id="PTHR20941">
    <property type="entry name" value="FOLATE SYNTHESIS PROTEINS"/>
    <property type="match status" value="1"/>
</dbReference>
<dbReference type="RefSeq" id="WP_008490056.1">
    <property type="nucleotide sequence ID" value="NZ_AMRG01000027.1"/>
</dbReference>
<name>K2J876_9GAMM</name>
<dbReference type="eggNOG" id="COG0294">
    <property type="taxonomic scope" value="Bacteria"/>
</dbReference>
<reference evidence="16 17" key="1">
    <citation type="journal article" date="2012" name="J. Bacteriol.">
        <title>Genome Sequence of Idiomarina xiamenensis Type Strain 10-D-4.</title>
        <authorList>
            <person name="Lai Q."/>
            <person name="Wang L."/>
            <person name="Wang W."/>
            <person name="Shao Z."/>
        </authorList>
    </citation>
    <scope>NUCLEOTIDE SEQUENCE [LARGE SCALE GENOMIC DNA]</scope>
    <source>
        <strain evidence="16 17">10-D-4</strain>
    </source>
</reference>
<evidence type="ECO:0000313" key="17">
    <source>
        <dbReference type="Proteomes" id="UP000014115"/>
    </source>
</evidence>
<dbReference type="NCBIfam" id="TIGR01496">
    <property type="entry name" value="DHPS"/>
    <property type="match status" value="1"/>
</dbReference>
<dbReference type="InterPro" id="IPR006390">
    <property type="entry name" value="DHP_synth_dom"/>
</dbReference>
<accession>K2J876</accession>
<evidence type="ECO:0000256" key="2">
    <source>
        <dbReference type="ARBA" id="ARBA00001946"/>
    </source>
</evidence>
<dbReference type="SUPFAM" id="SSF51717">
    <property type="entry name" value="Dihydropteroate synthetase-like"/>
    <property type="match status" value="1"/>
</dbReference>
<sequence length="271" mass="29195">MTKHARPLQVMGILNATPDSFSDGGQFRQLDAALRQAQSLLDAGASYIDVGGESTRPGAEDVSEQQELERVVPVIAAIRQRMPVKISVDTSKAVVMREAVAAGACLINDVRALREPDALATAAATGAEVCLMHMLGQPRTMQDEPEYDDVVCDVKQFLQQRVNACLAAGISSDKLWLDPGFGFAKTARHNYQLLQRLQAFHELGLPLLVGMSRKTMIGHVTGRPVNERLPGSLAAATIAALKGARIIRVHDVAETVDAMRVVAATLEGDYL</sequence>
<evidence type="ECO:0000259" key="15">
    <source>
        <dbReference type="PROSITE" id="PS50972"/>
    </source>
</evidence>
<comment type="pathway">
    <text evidence="3 14">Cofactor biosynthesis; tetrahydrofolate biosynthesis; 7,8-dihydrofolate from 2-amino-4-hydroxy-6-hydroxymethyl-7,8-dihydropteridine diphosphate and 4-aminobenzoate: step 1/2.</text>
</comment>
<evidence type="ECO:0000256" key="14">
    <source>
        <dbReference type="RuleBase" id="RU361205"/>
    </source>
</evidence>
<dbReference type="EMBL" id="AMRG01000027">
    <property type="protein sequence ID" value="EKE79316.1"/>
    <property type="molecule type" value="Genomic_DNA"/>
</dbReference>
<dbReference type="STRING" id="740709.A10D4_13086"/>
<evidence type="ECO:0000256" key="6">
    <source>
        <dbReference type="ARBA" id="ARBA00012458"/>
    </source>
</evidence>